<feature type="domain" description="Protein kinase" evidence="8">
    <location>
        <begin position="25"/>
        <end position="287"/>
    </location>
</feature>
<evidence type="ECO:0000313" key="11">
    <source>
        <dbReference type="Proteomes" id="UP001219901"/>
    </source>
</evidence>
<evidence type="ECO:0000313" key="10">
    <source>
        <dbReference type="EMBL" id="WFG38738.1"/>
    </source>
</evidence>
<name>A0AAJ6CRU6_9CHLR</name>
<dbReference type="GO" id="GO:0005524">
    <property type="term" value="F:ATP binding"/>
    <property type="evidence" value="ECO:0007669"/>
    <property type="project" value="UniProtKB-UniRule"/>
</dbReference>
<evidence type="ECO:0000259" key="8">
    <source>
        <dbReference type="PROSITE" id="PS50011"/>
    </source>
</evidence>
<dbReference type="PROSITE" id="PS50011">
    <property type="entry name" value="PROTEIN_KINASE_DOM"/>
    <property type="match status" value="1"/>
</dbReference>
<dbReference type="InterPro" id="IPR017441">
    <property type="entry name" value="Protein_kinase_ATP_BS"/>
</dbReference>
<protein>
    <recommendedName>
        <fullName evidence="1">non-specific serine/threonine protein kinase</fullName>
        <ecNumber evidence="1">2.7.11.1</ecNumber>
    </recommendedName>
</protein>
<dbReference type="SMART" id="SM00220">
    <property type="entry name" value="S_TKc"/>
    <property type="match status" value="1"/>
</dbReference>
<evidence type="ECO:0000256" key="7">
    <source>
        <dbReference type="SAM" id="MobiDB-lite"/>
    </source>
</evidence>
<dbReference type="EC" id="2.7.11.1" evidence="1"/>
<keyword evidence="2" id="KW-0808">Transferase</keyword>
<dbReference type="SUPFAM" id="SSF56112">
    <property type="entry name" value="Protein kinase-like (PK-like)"/>
    <property type="match status" value="1"/>
</dbReference>
<dbReference type="GO" id="GO:0004674">
    <property type="term" value="F:protein serine/threonine kinase activity"/>
    <property type="evidence" value="ECO:0007669"/>
    <property type="project" value="UniProtKB-EC"/>
</dbReference>
<dbReference type="Gene3D" id="3.30.200.20">
    <property type="entry name" value="Phosphorylase Kinase, domain 1"/>
    <property type="match status" value="1"/>
</dbReference>
<dbReference type="InterPro" id="IPR026453">
    <property type="entry name" value="PGF_pre_PGF"/>
</dbReference>
<feature type="compositionally biased region" description="Pro residues" evidence="7">
    <location>
        <begin position="688"/>
        <end position="711"/>
    </location>
</feature>
<keyword evidence="4 10" id="KW-0418">Kinase</keyword>
<organism evidence="10 11">
    <name type="scientific">Candidatus Lucifugimonas marina</name>
    <dbReference type="NCBI Taxonomy" id="3038979"/>
    <lineage>
        <taxon>Bacteria</taxon>
        <taxon>Bacillati</taxon>
        <taxon>Chloroflexota</taxon>
        <taxon>Dehalococcoidia</taxon>
        <taxon>SAR202 cluster</taxon>
        <taxon>Candidatus Lucifugimonadales</taxon>
        <taxon>Candidatus Lucifugimonadaceae</taxon>
        <taxon>Candidatus Lucifugimonas</taxon>
    </lineage>
</organism>
<evidence type="ECO:0000256" key="5">
    <source>
        <dbReference type="ARBA" id="ARBA00022840"/>
    </source>
</evidence>
<evidence type="ECO:0000256" key="1">
    <source>
        <dbReference type="ARBA" id="ARBA00012513"/>
    </source>
</evidence>
<proteinExistence type="predicted"/>
<dbReference type="EMBL" id="WMBE01000005">
    <property type="protein sequence ID" value="MDG0867974.1"/>
    <property type="molecule type" value="Genomic_DNA"/>
</dbReference>
<evidence type="ECO:0000313" key="9">
    <source>
        <dbReference type="EMBL" id="MDG0867974.1"/>
    </source>
</evidence>
<dbReference type="EMBL" id="CP046147">
    <property type="protein sequence ID" value="WFG38738.1"/>
    <property type="molecule type" value="Genomic_DNA"/>
</dbReference>
<dbReference type="NCBIfam" id="TIGR04213">
    <property type="entry name" value="PGF_pre_PGF"/>
    <property type="match status" value="1"/>
</dbReference>
<dbReference type="CDD" id="cd14014">
    <property type="entry name" value="STKc_PknB_like"/>
    <property type="match status" value="1"/>
</dbReference>
<evidence type="ECO:0000256" key="3">
    <source>
        <dbReference type="ARBA" id="ARBA00022741"/>
    </source>
</evidence>
<keyword evidence="11" id="KW-1185">Reference proteome</keyword>
<keyword evidence="3 6" id="KW-0547">Nucleotide-binding</keyword>
<dbReference type="InterPro" id="IPR011009">
    <property type="entry name" value="Kinase-like_dom_sf"/>
</dbReference>
<dbReference type="Pfam" id="PF00069">
    <property type="entry name" value="Pkinase"/>
    <property type="match status" value="1"/>
</dbReference>
<feature type="binding site" evidence="6">
    <location>
        <position position="54"/>
    </location>
    <ligand>
        <name>ATP</name>
        <dbReference type="ChEBI" id="CHEBI:30616"/>
    </ligand>
</feature>
<evidence type="ECO:0000256" key="4">
    <source>
        <dbReference type="ARBA" id="ARBA00022777"/>
    </source>
</evidence>
<dbReference type="PANTHER" id="PTHR43289:SF6">
    <property type="entry name" value="SERINE_THREONINE-PROTEIN KINASE NEKL-3"/>
    <property type="match status" value="1"/>
</dbReference>
<dbReference type="Gene3D" id="1.10.510.10">
    <property type="entry name" value="Transferase(Phosphotransferase) domain 1"/>
    <property type="match status" value="1"/>
</dbReference>
<dbReference type="AlphaFoldDB" id="A0AAJ6CRU6"/>
<dbReference type="Proteomes" id="UP001219901">
    <property type="component" value="Chromosome"/>
</dbReference>
<evidence type="ECO:0000313" key="12">
    <source>
        <dbReference type="Proteomes" id="UP001321249"/>
    </source>
</evidence>
<sequence length="819" mass="86803">MGIRSKHLFGLKLANVQSIQQLGRYRDLVPVGAGSFATVYRAIDSLLGRSVALKVLAPNVAIDEVFVGDFIGEAQKAAAIDHQNVVRVYDVGEDSGQHYIALEYLEQSLDRLLIETGPLSVPQASKLLVDIASGLHAAHSQDPALVHYDVKPHNVLIDQDGTAKIGDFGIADTASLTRGTARGTPKYIAPEVATQSSSKTDRRSDVYSLGVVLFEMLTGRLPFDGATEYEVTKQHVESTVPDPRDFVPDLPAWITELTLKCLEKKPEDRYSTMLEIVDAVAENDSLLEPMAAATRTISFVPYRPTFRHRVDQYVQLVRANRLTAISIAVASVAIVSLLFFAFDSETPSPAQTVDTSPPLQVPVRVLQSNDESAPLVNERLSQNPVVAQAIVDGETQVSELRVLDSLSETELSKMSFEVSVAETETIAALPRMHNVLVDSFLQIDLSDVSEPHSTESTVSFSVEKSWLDQYVLESDEIRLFRFADDSWWELNTIVIDETESAVQFEALTPGFSIFAVGSVVSDQKSASLGDVMDWPSVVSDDQATAEPQRVVSVLQVPEATVGTGGIAEESTPVPAPSSTPVPTVVASPVPVPTTAPVVPTPLPTPTAVPTAQPTTSPTQVAVVPTPTSTTVPVVAPTAVPTSIPNPTVAPTPTSTPVPTAVLVTATATPIFTPSPTATTPPGVTPTASPTPEPTSSPVPTPEPTVVPSPTPVPTATAVPVVVSLQSDSASYQHSDLVQITFSAVTAGSPTSGVQSFLVVNEPNNGTQQANLITDSSGTAGYSFRMNKNKGGCGTYTVTATAQVNQGQTISVIVITLPCG</sequence>
<feature type="compositionally biased region" description="Low complexity" evidence="7">
    <location>
        <begin position="670"/>
        <end position="687"/>
    </location>
</feature>
<feature type="region of interest" description="Disordered" evidence="7">
    <location>
        <begin position="670"/>
        <end position="711"/>
    </location>
</feature>
<dbReference type="PROSITE" id="PS00108">
    <property type="entry name" value="PROTEIN_KINASE_ST"/>
    <property type="match status" value="1"/>
</dbReference>
<dbReference type="InterPro" id="IPR008271">
    <property type="entry name" value="Ser/Thr_kinase_AS"/>
</dbReference>
<gene>
    <name evidence="9" type="ORF">GKO46_12965</name>
    <name evidence="10" type="ORF">GKO48_03655</name>
</gene>
<reference evidence="10" key="2">
    <citation type="journal article" date="2023" name="Nat. Commun.">
        <title>Cultivation of marine bacteria of the SAR202 clade.</title>
        <authorList>
            <person name="Lim Y."/>
            <person name="Seo J.H."/>
            <person name="Giovannoni S.J."/>
            <person name="Kang I."/>
            <person name="Cho J.C."/>
        </authorList>
    </citation>
    <scope>NUCLEOTIDE SEQUENCE</scope>
    <source>
        <strain evidence="10">JH1073</strain>
    </source>
</reference>
<dbReference type="InterPro" id="IPR000719">
    <property type="entry name" value="Prot_kinase_dom"/>
</dbReference>
<evidence type="ECO:0000256" key="6">
    <source>
        <dbReference type="PROSITE-ProRule" id="PRU10141"/>
    </source>
</evidence>
<dbReference type="PROSITE" id="PS00107">
    <property type="entry name" value="PROTEIN_KINASE_ATP"/>
    <property type="match status" value="1"/>
</dbReference>
<keyword evidence="5 6" id="KW-0067">ATP-binding</keyword>
<accession>A0AAJ6CRU6</accession>
<reference evidence="11 12" key="1">
    <citation type="submission" date="2019-11" db="EMBL/GenBank/DDBJ databases">
        <authorList>
            <person name="Cho J.-C."/>
        </authorList>
    </citation>
    <scope>NUCLEOTIDE SEQUENCE [LARGE SCALE GENOMIC DNA]</scope>
    <source>
        <strain evidence="10 11">JH1073</strain>
        <strain evidence="9 12">JH702</strain>
    </source>
</reference>
<reference evidence="11" key="3">
    <citation type="submission" date="2023-06" db="EMBL/GenBank/DDBJ databases">
        <title>Pangenomics reveal diversification of enzyme families and niche specialization in globally abundant SAR202 bacteria.</title>
        <authorList>
            <person name="Saw J.H.W."/>
        </authorList>
    </citation>
    <scope>NUCLEOTIDE SEQUENCE [LARGE SCALE GENOMIC DNA]</scope>
    <source>
        <strain evidence="11">JH1073</strain>
    </source>
</reference>
<evidence type="ECO:0000256" key="2">
    <source>
        <dbReference type="ARBA" id="ARBA00022679"/>
    </source>
</evidence>
<dbReference type="PANTHER" id="PTHR43289">
    <property type="entry name" value="MITOGEN-ACTIVATED PROTEIN KINASE KINASE KINASE 20-RELATED"/>
    <property type="match status" value="1"/>
</dbReference>
<dbReference type="Proteomes" id="UP001321249">
    <property type="component" value="Unassembled WGS sequence"/>
</dbReference>